<dbReference type="PANTHER" id="PTHR43976">
    <property type="entry name" value="SHORT CHAIN DEHYDROGENASE"/>
    <property type="match status" value="1"/>
</dbReference>
<evidence type="ECO:0000313" key="5">
    <source>
        <dbReference type="EMBL" id="NYI42127.1"/>
    </source>
</evidence>
<evidence type="ECO:0000256" key="3">
    <source>
        <dbReference type="RuleBase" id="RU000363"/>
    </source>
</evidence>
<reference evidence="5 6" key="1">
    <citation type="submission" date="2020-07" db="EMBL/GenBank/DDBJ databases">
        <title>Sequencing the genomes of 1000 actinobacteria strains.</title>
        <authorList>
            <person name="Klenk H.-P."/>
        </authorList>
    </citation>
    <scope>NUCLEOTIDE SEQUENCE [LARGE SCALE GENOMIC DNA]</scope>
    <source>
        <strain evidence="5 6">DSM 19970</strain>
    </source>
</reference>
<dbReference type="InterPro" id="IPR036291">
    <property type="entry name" value="NAD(P)-bd_dom_sf"/>
</dbReference>
<dbReference type="NCBIfam" id="NF004824">
    <property type="entry name" value="PRK06180.1"/>
    <property type="match status" value="1"/>
</dbReference>
<dbReference type="EMBL" id="JACBZO010000001">
    <property type="protein sequence ID" value="NYI42127.1"/>
    <property type="molecule type" value="Genomic_DNA"/>
</dbReference>
<dbReference type="RefSeq" id="WP_062074011.1">
    <property type="nucleotide sequence ID" value="NZ_BBRC01000002.1"/>
</dbReference>
<dbReference type="CDD" id="cd05374">
    <property type="entry name" value="17beta-HSD-like_SDR_c"/>
    <property type="match status" value="1"/>
</dbReference>
<organism evidence="5 6">
    <name type="scientific">Demequina lutea</name>
    <dbReference type="NCBI Taxonomy" id="431489"/>
    <lineage>
        <taxon>Bacteria</taxon>
        <taxon>Bacillati</taxon>
        <taxon>Actinomycetota</taxon>
        <taxon>Actinomycetes</taxon>
        <taxon>Micrococcales</taxon>
        <taxon>Demequinaceae</taxon>
        <taxon>Demequina</taxon>
    </lineage>
</organism>
<dbReference type="SUPFAM" id="SSF51735">
    <property type="entry name" value="NAD(P)-binding Rossmann-fold domains"/>
    <property type="match status" value="1"/>
</dbReference>
<dbReference type="Pfam" id="PF00106">
    <property type="entry name" value="adh_short"/>
    <property type="match status" value="1"/>
</dbReference>
<evidence type="ECO:0000313" key="6">
    <source>
        <dbReference type="Proteomes" id="UP000547973"/>
    </source>
</evidence>
<dbReference type="PRINTS" id="PR00080">
    <property type="entry name" value="SDRFAMILY"/>
</dbReference>
<comment type="caution">
    <text evidence="5">The sequence shown here is derived from an EMBL/GenBank/DDBJ whole genome shotgun (WGS) entry which is preliminary data.</text>
</comment>
<dbReference type="OrthoDB" id="9792003at2"/>
<dbReference type="AlphaFoldDB" id="A0A7Y9ZB38"/>
<dbReference type="InterPro" id="IPR020904">
    <property type="entry name" value="Sc_DH/Rdtase_CS"/>
</dbReference>
<dbReference type="PROSITE" id="PS00061">
    <property type="entry name" value="ADH_SHORT"/>
    <property type="match status" value="1"/>
</dbReference>
<dbReference type="InterPro" id="IPR051911">
    <property type="entry name" value="SDR_oxidoreductase"/>
</dbReference>
<dbReference type="InterPro" id="IPR057326">
    <property type="entry name" value="KR_dom"/>
</dbReference>
<dbReference type="PANTHER" id="PTHR43976:SF16">
    <property type="entry name" value="SHORT-CHAIN DEHYDROGENASE_REDUCTASE FAMILY PROTEIN"/>
    <property type="match status" value="1"/>
</dbReference>
<keyword evidence="6" id="KW-1185">Reference proteome</keyword>
<dbReference type="Proteomes" id="UP000547973">
    <property type="component" value="Unassembled WGS sequence"/>
</dbReference>
<feature type="domain" description="Ketoreductase" evidence="4">
    <location>
        <begin position="2"/>
        <end position="183"/>
    </location>
</feature>
<dbReference type="PRINTS" id="PR00081">
    <property type="entry name" value="GDHRDH"/>
</dbReference>
<evidence type="ECO:0000256" key="1">
    <source>
        <dbReference type="ARBA" id="ARBA00006484"/>
    </source>
</evidence>
<comment type="similarity">
    <text evidence="1 3">Belongs to the short-chain dehydrogenases/reductases (SDR) family.</text>
</comment>
<dbReference type="Gene3D" id="3.40.50.720">
    <property type="entry name" value="NAD(P)-binding Rossmann-like Domain"/>
    <property type="match status" value="1"/>
</dbReference>
<dbReference type="GO" id="GO:0016491">
    <property type="term" value="F:oxidoreductase activity"/>
    <property type="evidence" value="ECO:0007669"/>
    <property type="project" value="UniProtKB-KW"/>
</dbReference>
<name>A0A7Y9ZB38_9MICO</name>
<dbReference type="SMART" id="SM00822">
    <property type="entry name" value="PKS_KR"/>
    <property type="match status" value="1"/>
</dbReference>
<dbReference type="InterPro" id="IPR002347">
    <property type="entry name" value="SDR_fam"/>
</dbReference>
<protein>
    <submittedName>
        <fullName evidence="5">NAD(P)-dependent dehydrogenase (Short-subunit alcohol dehydrogenase family)</fullName>
    </submittedName>
</protein>
<keyword evidence="2" id="KW-0560">Oxidoreductase</keyword>
<evidence type="ECO:0000259" key="4">
    <source>
        <dbReference type="SMART" id="SM00822"/>
    </source>
</evidence>
<proteinExistence type="inferred from homology"/>
<evidence type="ECO:0000256" key="2">
    <source>
        <dbReference type="ARBA" id="ARBA00023002"/>
    </source>
</evidence>
<gene>
    <name evidence="5" type="ORF">BKA03_002246</name>
</gene>
<accession>A0A7Y9ZB38</accession>
<sequence>MATWLITGCSTGIGRATVEAVARRGHTVVATARRPETLDDLAAAYPDLVVPLALDVTEEASVDAAVSAALTAVGPVDVLVNNAGIGYFSTIEESDAGDVRAMMEANFWGVARVTTALLPHFRERRAGHILTVSSIAGVRGSVGLGYYCATKFAVSGFMESLAAEVGHLGIKVTVIEPGPVRSLWIPSGAKKEEILPDYEAVMRPFWDRINGLPGKQPGSPEALAEAMLALVDAGEPPLHFIAGAHALAGTRTKIERLTADVDTWENLTRSVDRPAG</sequence>